<protein>
    <recommendedName>
        <fullName evidence="5">Velvet domain-containing protein</fullName>
    </recommendedName>
</protein>
<keyword evidence="7" id="KW-1185">Reference proteome</keyword>
<accession>A0A1Y2FSV5</accession>
<comment type="subcellular location">
    <subcellularLocation>
        <location evidence="1">Nucleus</location>
    </subcellularLocation>
</comment>
<name>A0A1Y2FSV5_9FUNG</name>
<keyword evidence="2" id="KW-0805">Transcription regulation</keyword>
<dbReference type="Gene3D" id="2.60.40.3960">
    <property type="entry name" value="Velvet domain"/>
    <property type="match status" value="1"/>
</dbReference>
<dbReference type="STRING" id="1754190.A0A1Y2FSV5"/>
<evidence type="ECO:0000313" key="6">
    <source>
        <dbReference type="EMBL" id="ORY85795.1"/>
    </source>
</evidence>
<feature type="domain" description="Velvet" evidence="5">
    <location>
        <begin position="1"/>
        <end position="155"/>
    </location>
</feature>
<proteinExistence type="predicted"/>
<dbReference type="InterPro" id="IPR037525">
    <property type="entry name" value="Velvet_dom"/>
</dbReference>
<evidence type="ECO:0000313" key="7">
    <source>
        <dbReference type="Proteomes" id="UP000193920"/>
    </source>
</evidence>
<dbReference type="OrthoDB" id="5599552at2759"/>
<dbReference type="PANTHER" id="PTHR33572">
    <property type="entry name" value="SPORE DEVELOPMENT REGULATOR VOSA"/>
    <property type="match status" value="1"/>
</dbReference>
<dbReference type="EMBL" id="MCOG01000003">
    <property type="protein sequence ID" value="ORY85795.1"/>
    <property type="molecule type" value="Genomic_DNA"/>
</dbReference>
<dbReference type="AlphaFoldDB" id="A0A1Y2FSV5"/>
<organism evidence="6 7">
    <name type="scientific">Neocallimastix californiae</name>
    <dbReference type="NCBI Taxonomy" id="1754190"/>
    <lineage>
        <taxon>Eukaryota</taxon>
        <taxon>Fungi</taxon>
        <taxon>Fungi incertae sedis</taxon>
        <taxon>Chytridiomycota</taxon>
        <taxon>Chytridiomycota incertae sedis</taxon>
        <taxon>Neocallimastigomycetes</taxon>
        <taxon>Neocallimastigales</taxon>
        <taxon>Neocallimastigaceae</taxon>
        <taxon>Neocallimastix</taxon>
    </lineage>
</organism>
<keyword evidence="4" id="KW-0539">Nucleus</keyword>
<dbReference type="InterPro" id="IPR038491">
    <property type="entry name" value="Velvet_dom_sf"/>
</dbReference>
<evidence type="ECO:0000256" key="3">
    <source>
        <dbReference type="ARBA" id="ARBA00023163"/>
    </source>
</evidence>
<sequence length="190" mass="21557">MYSLFEILKLRFHLYCEEQIFFVCHCGLWSEDCEKERNLIANPCASSTFTRILVGSLVSSTYSLVNTEGVQSVYFIFPDLSVRMEGKYRLKFSLCNLGAVTDDNSLVLNQGEAPINSEQFSDIFTVYTAKRFPGMTESTELSKCFSKQGVKIPIRHEVRSRKAATQESINNDKSSSLTNNMTTVKIQDIK</sequence>
<dbReference type="Proteomes" id="UP000193920">
    <property type="component" value="Unassembled WGS sequence"/>
</dbReference>
<dbReference type="PANTHER" id="PTHR33572:SF3">
    <property type="entry name" value="VELVET COMPLEX SUBUNIT B"/>
    <property type="match status" value="1"/>
</dbReference>
<dbReference type="GO" id="GO:0005634">
    <property type="term" value="C:nucleus"/>
    <property type="evidence" value="ECO:0007669"/>
    <property type="project" value="UniProtKB-SubCell"/>
</dbReference>
<reference evidence="6 7" key="1">
    <citation type="submission" date="2016-08" db="EMBL/GenBank/DDBJ databases">
        <title>A Parts List for Fungal Cellulosomes Revealed by Comparative Genomics.</title>
        <authorList>
            <consortium name="DOE Joint Genome Institute"/>
            <person name="Haitjema C.H."/>
            <person name="Gilmore S.P."/>
            <person name="Henske J.K."/>
            <person name="Solomon K.V."/>
            <person name="De Groot R."/>
            <person name="Kuo A."/>
            <person name="Mondo S.J."/>
            <person name="Salamov A.A."/>
            <person name="Labutti K."/>
            <person name="Zhao Z."/>
            <person name="Chiniquy J."/>
            <person name="Barry K."/>
            <person name="Brewer H.M."/>
            <person name="Purvine S.O."/>
            <person name="Wright A.T."/>
            <person name="Boxma B."/>
            <person name="Van Alen T."/>
            <person name="Hackstein J.H."/>
            <person name="Baker S.E."/>
            <person name="Grigoriev I.V."/>
            <person name="O'Malley M.A."/>
        </authorList>
    </citation>
    <scope>NUCLEOTIDE SEQUENCE [LARGE SCALE GENOMIC DNA]</scope>
    <source>
        <strain evidence="6 7">G1</strain>
    </source>
</reference>
<evidence type="ECO:0000259" key="5">
    <source>
        <dbReference type="PROSITE" id="PS51821"/>
    </source>
</evidence>
<evidence type="ECO:0000256" key="2">
    <source>
        <dbReference type="ARBA" id="ARBA00023015"/>
    </source>
</evidence>
<keyword evidence="3" id="KW-0804">Transcription</keyword>
<dbReference type="Pfam" id="PF11754">
    <property type="entry name" value="Velvet"/>
    <property type="match status" value="1"/>
</dbReference>
<dbReference type="InterPro" id="IPR021740">
    <property type="entry name" value="Velvet"/>
</dbReference>
<evidence type="ECO:0000256" key="4">
    <source>
        <dbReference type="ARBA" id="ARBA00023242"/>
    </source>
</evidence>
<dbReference type="PROSITE" id="PS51821">
    <property type="entry name" value="VELVET"/>
    <property type="match status" value="1"/>
</dbReference>
<comment type="caution">
    <text evidence="6">The sequence shown here is derived from an EMBL/GenBank/DDBJ whole genome shotgun (WGS) entry which is preliminary data.</text>
</comment>
<gene>
    <name evidence="6" type="ORF">LY90DRAFT_498890</name>
</gene>
<evidence type="ECO:0000256" key="1">
    <source>
        <dbReference type="ARBA" id="ARBA00004123"/>
    </source>
</evidence>